<evidence type="ECO:0000256" key="6">
    <source>
        <dbReference type="ARBA" id="ARBA00023065"/>
    </source>
</evidence>
<dbReference type="PROSITE" id="PS00153">
    <property type="entry name" value="ATPASE_GAMMA"/>
    <property type="match status" value="1"/>
</dbReference>
<dbReference type="GO" id="GO:0045259">
    <property type="term" value="C:proton-transporting ATP synthase complex"/>
    <property type="evidence" value="ECO:0007669"/>
    <property type="project" value="UniProtKB-KW"/>
</dbReference>
<gene>
    <name evidence="10 11" type="primary">atpG</name>
    <name evidence="12" type="ORF">DES51_11291</name>
    <name evidence="11" type="ORF">MQE39_16770</name>
</gene>
<evidence type="ECO:0000313" key="11">
    <source>
        <dbReference type="EMBL" id="MDY5169772.1"/>
    </source>
</evidence>
<keyword evidence="9 10" id="KW-0066">ATP synthesis</keyword>
<evidence type="ECO:0000256" key="2">
    <source>
        <dbReference type="ARBA" id="ARBA00004170"/>
    </source>
</evidence>
<evidence type="ECO:0000256" key="1">
    <source>
        <dbReference type="ARBA" id="ARBA00003456"/>
    </source>
</evidence>
<evidence type="ECO:0000256" key="8">
    <source>
        <dbReference type="ARBA" id="ARBA00023196"/>
    </source>
</evidence>
<dbReference type="Proteomes" id="UP001276902">
    <property type="component" value="Unassembled WGS sequence"/>
</dbReference>
<evidence type="ECO:0000313" key="13">
    <source>
        <dbReference type="Proteomes" id="UP000247612"/>
    </source>
</evidence>
<keyword evidence="13" id="KW-1185">Reference proteome</keyword>
<comment type="subcellular location">
    <subcellularLocation>
        <location evidence="10">Cell membrane</location>
        <topology evidence="10">Peripheral membrane protein</topology>
    </subcellularLocation>
    <subcellularLocation>
        <location evidence="2">Membrane</location>
        <topology evidence="2">Peripheral membrane protein</topology>
    </subcellularLocation>
</comment>
<protein>
    <recommendedName>
        <fullName evidence="10">ATP synthase gamma chain</fullName>
    </recommendedName>
    <alternativeName>
        <fullName evidence="10">ATP synthase F1 sector gamma subunit</fullName>
    </alternativeName>
    <alternativeName>
        <fullName evidence="10">F-ATPase gamma subunit</fullName>
    </alternativeName>
</protein>
<dbReference type="STRING" id="1034346.GCA_000313565_00973"/>
<dbReference type="EMBL" id="JALDAW010000023">
    <property type="protein sequence ID" value="MDY5169772.1"/>
    <property type="molecule type" value="Genomic_DNA"/>
</dbReference>
<dbReference type="GO" id="GO:0046933">
    <property type="term" value="F:proton-transporting ATP synthase activity, rotational mechanism"/>
    <property type="evidence" value="ECO:0007669"/>
    <property type="project" value="UniProtKB-UniRule"/>
</dbReference>
<evidence type="ECO:0000256" key="7">
    <source>
        <dbReference type="ARBA" id="ARBA00023136"/>
    </source>
</evidence>
<dbReference type="Gene3D" id="3.40.1380.10">
    <property type="match status" value="1"/>
</dbReference>
<organism evidence="12 13">
    <name type="scientific">Dielma fastidiosa</name>
    <dbReference type="NCBI Taxonomy" id="1034346"/>
    <lineage>
        <taxon>Bacteria</taxon>
        <taxon>Bacillati</taxon>
        <taxon>Bacillota</taxon>
        <taxon>Erysipelotrichia</taxon>
        <taxon>Erysipelotrichales</taxon>
        <taxon>Erysipelotrichaceae</taxon>
        <taxon>Dielma</taxon>
    </lineage>
</organism>
<keyword evidence="10" id="KW-1003">Cell membrane</keyword>
<keyword evidence="6 10" id="KW-0406">Ion transport</keyword>
<dbReference type="AlphaFoldDB" id="A0A318KH48"/>
<dbReference type="Proteomes" id="UP000247612">
    <property type="component" value="Unassembled WGS sequence"/>
</dbReference>
<dbReference type="RefSeq" id="WP_022937287.1">
    <property type="nucleotide sequence ID" value="NZ_BAABZA010000001.1"/>
</dbReference>
<comment type="subunit">
    <text evidence="10">F-type ATPases have 2 components, CF(1) - the catalytic core - and CF(0) - the membrane proton channel. CF(1) has five subunits: alpha(3), beta(3), gamma(1), delta(1), epsilon(1). CF(0) has three main subunits: a, b and c.</text>
</comment>
<dbReference type="InterPro" id="IPR023632">
    <property type="entry name" value="ATP_synth_F1_gsu_CS"/>
</dbReference>
<evidence type="ECO:0000256" key="4">
    <source>
        <dbReference type="ARBA" id="ARBA00022448"/>
    </source>
</evidence>
<dbReference type="CDD" id="cd12151">
    <property type="entry name" value="F1-ATPase_gamma"/>
    <property type="match status" value="1"/>
</dbReference>
<dbReference type="InterPro" id="IPR035968">
    <property type="entry name" value="ATP_synth_F1_ATPase_gsu"/>
</dbReference>
<dbReference type="InterPro" id="IPR000131">
    <property type="entry name" value="ATP_synth_F1_gsu"/>
</dbReference>
<proteinExistence type="inferred from homology"/>
<reference evidence="12 13" key="1">
    <citation type="submission" date="2018-05" db="EMBL/GenBank/DDBJ databases">
        <title>Genomic Encyclopedia of Type Strains, Phase IV (KMG-IV): sequencing the most valuable type-strain genomes for metagenomic binning, comparative biology and taxonomic classification.</title>
        <authorList>
            <person name="Goeker M."/>
        </authorList>
    </citation>
    <scope>NUCLEOTIDE SEQUENCE [LARGE SCALE GENOMIC DNA]</scope>
    <source>
        <strain evidence="12 13">JC118</strain>
    </source>
</reference>
<dbReference type="Pfam" id="PF00231">
    <property type="entry name" value="ATP-synt"/>
    <property type="match status" value="1"/>
</dbReference>
<evidence type="ECO:0000256" key="5">
    <source>
        <dbReference type="ARBA" id="ARBA00022781"/>
    </source>
</evidence>
<dbReference type="GeneID" id="94440474"/>
<dbReference type="Gene3D" id="1.10.287.80">
    <property type="entry name" value="ATP synthase, gamma subunit, helix hairpin domain"/>
    <property type="match status" value="1"/>
</dbReference>
<keyword evidence="8 10" id="KW-0139">CF(1)</keyword>
<evidence type="ECO:0000256" key="10">
    <source>
        <dbReference type="HAMAP-Rule" id="MF_00815"/>
    </source>
</evidence>
<keyword evidence="4 10" id="KW-0813">Transport</keyword>
<dbReference type="PANTHER" id="PTHR11693:SF22">
    <property type="entry name" value="ATP SYNTHASE SUBUNIT GAMMA, MITOCHONDRIAL"/>
    <property type="match status" value="1"/>
</dbReference>
<accession>A0A318KH48</accession>
<reference evidence="11" key="2">
    <citation type="submission" date="2022-03" db="EMBL/GenBank/DDBJ databases">
        <title>First case of bacteraemia caused by Dielma fastidiosa in a patient hospitalised with diverticulitis.</title>
        <authorList>
            <person name="Forman-Ankjaer B."/>
            <person name="Hvid-Jensen F."/>
            <person name="Kobel C.M."/>
            <person name="Greve T."/>
        </authorList>
    </citation>
    <scope>NUCLEOTIDE SEQUENCE</scope>
    <source>
        <strain evidence="11">AUH_DF_2021</strain>
    </source>
</reference>
<name>A0A318KH48_9FIRM</name>
<comment type="caution">
    <text evidence="12">The sequence shown here is derived from an EMBL/GenBank/DDBJ whole genome shotgun (WGS) entry which is preliminary data.</text>
</comment>
<dbReference type="NCBIfam" id="TIGR01146">
    <property type="entry name" value="ATPsyn_F1gamma"/>
    <property type="match status" value="1"/>
</dbReference>
<dbReference type="SUPFAM" id="SSF52943">
    <property type="entry name" value="ATP synthase (F1-ATPase), gamma subunit"/>
    <property type="match status" value="1"/>
</dbReference>
<dbReference type="HAMAP" id="MF_00815">
    <property type="entry name" value="ATP_synth_gamma_bact"/>
    <property type="match status" value="1"/>
</dbReference>
<evidence type="ECO:0000313" key="12">
    <source>
        <dbReference type="EMBL" id="PXX77151.1"/>
    </source>
</evidence>
<dbReference type="OrthoDB" id="9812769at2"/>
<evidence type="ECO:0000256" key="3">
    <source>
        <dbReference type="ARBA" id="ARBA00007681"/>
    </source>
</evidence>
<comment type="similarity">
    <text evidence="3 10">Belongs to the ATPase gamma chain family.</text>
</comment>
<sequence>MGASQLAIKSRIRSVDSTMKITKAMQLVAASKYTRQKERMKQNKEYAHYLKEVLEQILANLTTFDNPYLVENTDAPTLTIVFTSDMGLCGAYNANVYRLLEAECPQDEQLVMLGTQGAVWAKSRQRNVVEEYIQVEDDNYALLAQLAESALAKYRNQEIGKIRIVYTEFINPLRFEPKIVTLLPVEKVEKKGASADTIFEPSEEEILNDLIPMSIKSLVYSYYLETKTSEQASRRTSMETATDNAEDLKSTLELAYNQARQAAITQEITEIVGGANAL</sequence>
<keyword evidence="5 10" id="KW-0375">Hydrogen ion transport</keyword>
<dbReference type="GO" id="GO:0005524">
    <property type="term" value="F:ATP binding"/>
    <property type="evidence" value="ECO:0007669"/>
    <property type="project" value="UniProtKB-UniRule"/>
</dbReference>
<comment type="function">
    <text evidence="1 10">Produces ATP from ADP in the presence of a proton gradient across the membrane. The gamma chain is believed to be important in regulating ATPase activity and the flow of protons through the CF(0) complex.</text>
</comment>
<dbReference type="GO" id="GO:0005886">
    <property type="term" value="C:plasma membrane"/>
    <property type="evidence" value="ECO:0007669"/>
    <property type="project" value="UniProtKB-SubCell"/>
</dbReference>
<keyword evidence="7 10" id="KW-0472">Membrane</keyword>
<dbReference type="GO" id="GO:0042777">
    <property type="term" value="P:proton motive force-driven plasma membrane ATP synthesis"/>
    <property type="evidence" value="ECO:0007669"/>
    <property type="project" value="UniProtKB-UniRule"/>
</dbReference>
<dbReference type="PRINTS" id="PR00126">
    <property type="entry name" value="ATPASEGAMMA"/>
</dbReference>
<evidence type="ECO:0000256" key="9">
    <source>
        <dbReference type="ARBA" id="ARBA00023310"/>
    </source>
</evidence>
<dbReference type="EMBL" id="QJKH01000012">
    <property type="protein sequence ID" value="PXX77151.1"/>
    <property type="molecule type" value="Genomic_DNA"/>
</dbReference>
<dbReference type="PANTHER" id="PTHR11693">
    <property type="entry name" value="ATP SYNTHASE GAMMA CHAIN"/>
    <property type="match status" value="1"/>
</dbReference>